<name>A0AA37LMV4_9PEZI</name>
<dbReference type="Proteomes" id="UP001055172">
    <property type="component" value="Unassembled WGS sequence"/>
</dbReference>
<evidence type="ECO:0000313" key="2">
    <source>
        <dbReference type="EMBL" id="GJC78430.1"/>
    </source>
</evidence>
<dbReference type="AlphaFoldDB" id="A0AA37LMV4"/>
<reference evidence="2 3" key="1">
    <citation type="submission" date="2021-07" db="EMBL/GenBank/DDBJ databases">
        <title>Genome data of Colletotrichum spaethianum.</title>
        <authorList>
            <person name="Utami Y.D."/>
            <person name="Hiruma K."/>
        </authorList>
    </citation>
    <scope>NUCLEOTIDE SEQUENCE [LARGE SCALE GENOMIC DNA]</scope>
    <source>
        <strain evidence="2 3">MAFF 242679</strain>
    </source>
</reference>
<evidence type="ECO:0000313" key="3">
    <source>
        <dbReference type="Proteomes" id="UP001055172"/>
    </source>
</evidence>
<dbReference type="EMBL" id="BPPX01000002">
    <property type="protein sequence ID" value="GJC78430.1"/>
    <property type="molecule type" value="Genomic_DNA"/>
</dbReference>
<comment type="caution">
    <text evidence="2">The sequence shown here is derived from an EMBL/GenBank/DDBJ whole genome shotgun (WGS) entry which is preliminary data.</text>
</comment>
<accession>A0AA37LMV4</accession>
<protein>
    <submittedName>
        <fullName evidence="2">Uncharacterized protein</fullName>
    </submittedName>
</protein>
<sequence length="61" mass="6456">MKAQTFGLSIFAGLAFAQDSGNSTAEEIFQAVDQCTQSAFDACPTDVSAAHRCLKVDKIAE</sequence>
<gene>
    <name evidence="2" type="ORF">ColLi_01268</name>
</gene>
<keyword evidence="3" id="KW-1185">Reference proteome</keyword>
<evidence type="ECO:0000256" key="1">
    <source>
        <dbReference type="SAM" id="SignalP"/>
    </source>
</evidence>
<proteinExistence type="predicted"/>
<keyword evidence="1" id="KW-0732">Signal</keyword>
<feature type="chain" id="PRO_5041355762" evidence="1">
    <location>
        <begin position="18"/>
        <end position="61"/>
    </location>
</feature>
<feature type="signal peptide" evidence="1">
    <location>
        <begin position="1"/>
        <end position="17"/>
    </location>
</feature>
<organism evidence="2 3">
    <name type="scientific">Colletotrichum liriopes</name>
    <dbReference type="NCBI Taxonomy" id="708192"/>
    <lineage>
        <taxon>Eukaryota</taxon>
        <taxon>Fungi</taxon>
        <taxon>Dikarya</taxon>
        <taxon>Ascomycota</taxon>
        <taxon>Pezizomycotina</taxon>
        <taxon>Sordariomycetes</taxon>
        <taxon>Hypocreomycetidae</taxon>
        <taxon>Glomerellales</taxon>
        <taxon>Glomerellaceae</taxon>
        <taxon>Colletotrichum</taxon>
        <taxon>Colletotrichum spaethianum species complex</taxon>
    </lineage>
</organism>